<dbReference type="AlphaFoldDB" id="A0A064CMS2"/>
<dbReference type="SUPFAM" id="SSF109854">
    <property type="entry name" value="DinB/YfiT-like putative metalloenzymes"/>
    <property type="match status" value="1"/>
</dbReference>
<dbReference type="eggNOG" id="COG0243">
    <property type="taxonomic scope" value="Bacteria"/>
</dbReference>
<proteinExistence type="predicted"/>
<dbReference type="Proteomes" id="UP000022835">
    <property type="component" value="Unassembled WGS sequence"/>
</dbReference>
<evidence type="ECO:0000313" key="1">
    <source>
        <dbReference type="EMBL" id="KDF00024.1"/>
    </source>
</evidence>
<dbReference type="STRING" id="1440774.Y900_014015"/>
<evidence type="ECO:0000313" key="2">
    <source>
        <dbReference type="Proteomes" id="UP000022835"/>
    </source>
</evidence>
<name>A0A064CMS2_9MYCO</name>
<keyword evidence="2" id="KW-1185">Reference proteome</keyword>
<reference evidence="1" key="1">
    <citation type="submission" date="2014-05" db="EMBL/GenBank/DDBJ databases">
        <title>Genome sequence of Mycobacterium aromaticivorans strain JS19b1T (= DSM 45407T).</title>
        <authorList>
            <person name="Kwak Y."/>
            <person name="Park G.-S."/>
            <person name="Li Q.X."/>
            <person name="Lee S.-E."/>
            <person name="Shin J.-H."/>
        </authorList>
    </citation>
    <scope>NUCLEOTIDE SEQUENCE [LARGE SCALE GENOMIC DNA]</scope>
    <source>
        <strain evidence="1">JS19b1</strain>
    </source>
</reference>
<dbReference type="RefSeq" id="WP_036342499.1">
    <property type="nucleotide sequence ID" value="NZ_JALN02000001.1"/>
</dbReference>
<dbReference type="InterPro" id="IPR017519">
    <property type="entry name" value="CHP03085"/>
</dbReference>
<gene>
    <name evidence="1" type="ORF">Y900_014015</name>
</gene>
<dbReference type="NCBIfam" id="TIGR03085">
    <property type="entry name" value="TIGR03085 family metal-binding protein"/>
    <property type="match status" value="1"/>
</dbReference>
<organism evidence="1 2">
    <name type="scientific">Mycolicibacterium aromaticivorans JS19b1 = JCM 16368</name>
    <dbReference type="NCBI Taxonomy" id="1440774"/>
    <lineage>
        <taxon>Bacteria</taxon>
        <taxon>Bacillati</taxon>
        <taxon>Actinomycetota</taxon>
        <taxon>Actinomycetes</taxon>
        <taxon>Mycobacteriales</taxon>
        <taxon>Mycobacteriaceae</taxon>
        <taxon>Mycolicibacterium</taxon>
    </lineage>
</organism>
<dbReference type="NCBIfam" id="TIGR03083">
    <property type="entry name" value="maleylpyruvate isomerase family mycothiol-dependent enzyme"/>
    <property type="match status" value="1"/>
</dbReference>
<sequence length="215" mass="24116">MPSADPPFDARERVALCDLFERLGPDAPTLLDGFTSRHLAAHLLLRERDPIAAPCLVLPGPPARFAERRTAAMSERREFGWLVDRLRSGPPFGFFRLGWVRDFPSLNEFFVHHEDVRRANGLGAREDLPVDLQAALWRNVERGNRYLSRRVRGVGVDVVWGAQRCRARTGDPVVELSGPPGELLLYLFGRQDAARVDILGPPDAVAAVRRTRFGM</sequence>
<dbReference type="InterPro" id="IPR017517">
    <property type="entry name" value="Maleyloyr_isom"/>
</dbReference>
<dbReference type="OrthoDB" id="3268903at2"/>
<dbReference type="InterPro" id="IPR034660">
    <property type="entry name" value="DinB/YfiT-like"/>
</dbReference>
<comment type="caution">
    <text evidence="1">The sequence shown here is derived from an EMBL/GenBank/DDBJ whole genome shotgun (WGS) entry which is preliminary data.</text>
</comment>
<evidence type="ECO:0008006" key="3">
    <source>
        <dbReference type="Google" id="ProtNLM"/>
    </source>
</evidence>
<accession>A0A064CMS2</accession>
<dbReference type="EMBL" id="JALN02000001">
    <property type="protein sequence ID" value="KDF00024.1"/>
    <property type="molecule type" value="Genomic_DNA"/>
</dbReference>
<protein>
    <recommendedName>
        <fullName evidence="3">TIGR03085 family protein</fullName>
    </recommendedName>
</protein>